<evidence type="ECO:0000313" key="2">
    <source>
        <dbReference type="EMBL" id="RRT37869.1"/>
    </source>
</evidence>
<evidence type="ECO:0000256" key="1">
    <source>
        <dbReference type="SAM" id="MobiDB-lite"/>
    </source>
</evidence>
<organism evidence="2 3">
    <name type="scientific">Ensete ventricosum</name>
    <name type="common">Abyssinian banana</name>
    <name type="synonym">Musa ensete</name>
    <dbReference type="NCBI Taxonomy" id="4639"/>
    <lineage>
        <taxon>Eukaryota</taxon>
        <taxon>Viridiplantae</taxon>
        <taxon>Streptophyta</taxon>
        <taxon>Embryophyta</taxon>
        <taxon>Tracheophyta</taxon>
        <taxon>Spermatophyta</taxon>
        <taxon>Magnoliopsida</taxon>
        <taxon>Liliopsida</taxon>
        <taxon>Zingiberales</taxon>
        <taxon>Musaceae</taxon>
        <taxon>Ensete</taxon>
    </lineage>
</organism>
<evidence type="ECO:0008006" key="4">
    <source>
        <dbReference type="Google" id="ProtNLM"/>
    </source>
</evidence>
<proteinExistence type="predicted"/>
<sequence length="213" mass="22244">MLTTRRAAGFGEQRGPTRKRKWEQRGPVSSGVQRVVATAAGDSWARLRQRWLQREEDEEGATGGDCDSKRGWLQPSPSAAAAREEKEAAGGPTRAAVAGSDEEAREEGEGSGGPVRVVAMGEGGGCGVNVRSAQRWLRLRAREATALAGSWSRGERGGLCMGGATTEEDVAAAVVEEGRAATMCGCCGRRGGEEEAEEAAVGTNGRQVGAEVD</sequence>
<reference evidence="2 3" key="1">
    <citation type="journal article" date="2014" name="Agronomy (Basel)">
        <title>A Draft Genome Sequence for Ensete ventricosum, the Drought-Tolerant Tree Against Hunger.</title>
        <authorList>
            <person name="Harrison J."/>
            <person name="Moore K.A."/>
            <person name="Paszkiewicz K."/>
            <person name="Jones T."/>
            <person name="Grant M."/>
            <person name="Ambacheew D."/>
            <person name="Muzemil S."/>
            <person name="Studholme D.J."/>
        </authorList>
    </citation>
    <scope>NUCLEOTIDE SEQUENCE [LARGE SCALE GENOMIC DNA]</scope>
</reference>
<evidence type="ECO:0000313" key="3">
    <source>
        <dbReference type="Proteomes" id="UP000287651"/>
    </source>
</evidence>
<accession>A0A426XEG5</accession>
<dbReference type="AlphaFoldDB" id="A0A426XEG5"/>
<feature type="region of interest" description="Disordered" evidence="1">
    <location>
        <begin position="1"/>
        <end position="39"/>
    </location>
</feature>
<dbReference type="Proteomes" id="UP000287651">
    <property type="component" value="Unassembled WGS sequence"/>
</dbReference>
<comment type="caution">
    <text evidence="2">The sequence shown here is derived from an EMBL/GenBank/DDBJ whole genome shotgun (WGS) entry which is preliminary data.</text>
</comment>
<dbReference type="EMBL" id="AMZH03021802">
    <property type="protein sequence ID" value="RRT37869.1"/>
    <property type="molecule type" value="Genomic_DNA"/>
</dbReference>
<gene>
    <name evidence="2" type="ORF">B296_00034261</name>
</gene>
<protein>
    <recommendedName>
        <fullName evidence="4">DUF834 domain-containing protein</fullName>
    </recommendedName>
</protein>
<feature type="region of interest" description="Disordered" evidence="1">
    <location>
        <begin position="51"/>
        <end position="114"/>
    </location>
</feature>
<name>A0A426XEG5_ENSVE</name>